<evidence type="ECO:0000256" key="3">
    <source>
        <dbReference type="ARBA" id="ARBA00022475"/>
    </source>
</evidence>
<dbReference type="Gene3D" id="1.10.287.3610">
    <property type="match status" value="1"/>
</dbReference>
<keyword evidence="8 20" id="KW-0418">Kinase</keyword>
<dbReference type="Proteomes" id="UP000824246">
    <property type="component" value="Unassembled WGS sequence"/>
</dbReference>
<feature type="transmembrane region" description="Helical" evidence="19">
    <location>
        <begin position="100"/>
        <end position="125"/>
    </location>
</feature>
<dbReference type="GO" id="GO:0046872">
    <property type="term" value="F:metal ion binding"/>
    <property type="evidence" value="ECO:0007669"/>
    <property type="project" value="UniProtKB-KW"/>
</dbReference>
<evidence type="ECO:0000256" key="11">
    <source>
        <dbReference type="ARBA" id="ARBA00023098"/>
    </source>
</evidence>
<reference evidence="20" key="1">
    <citation type="journal article" date="2021" name="PeerJ">
        <title>Extensive microbial diversity within the chicken gut microbiome revealed by metagenomics and culture.</title>
        <authorList>
            <person name="Gilroy R."/>
            <person name="Ravi A."/>
            <person name="Getino M."/>
            <person name="Pursley I."/>
            <person name="Horton D.L."/>
            <person name="Alikhan N.F."/>
            <person name="Baker D."/>
            <person name="Gharbi K."/>
            <person name="Hall N."/>
            <person name="Watson M."/>
            <person name="Adriaenssens E.M."/>
            <person name="Foster-Nyarko E."/>
            <person name="Jarju S."/>
            <person name="Secka A."/>
            <person name="Antonio M."/>
            <person name="Oren A."/>
            <person name="Chaudhuri R.R."/>
            <person name="La Ragione R."/>
            <person name="Hildebrand F."/>
            <person name="Pallen M.J."/>
        </authorList>
    </citation>
    <scope>NUCLEOTIDE SEQUENCE</scope>
    <source>
        <strain evidence="20">ChiHjej12B11-16260</strain>
    </source>
</reference>
<evidence type="ECO:0000256" key="19">
    <source>
        <dbReference type="SAM" id="Phobius"/>
    </source>
</evidence>
<keyword evidence="4" id="KW-0444">Lipid biosynthesis</keyword>
<evidence type="ECO:0000256" key="16">
    <source>
        <dbReference type="PIRSR" id="PIRSR600829-2"/>
    </source>
</evidence>
<keyword evidence="5" id="KW-0808">Transferase</keyword>
<keyword evidence="6 19" id="KW-0812">Transmembrane</keyword>
<evidence type="ECO:0000256" key="4">
    <source>
        <dbReference type="ARBA" id="ARBA00022516"/>
    </source>
</evidence>
<dbReference type="InterPro" id="IPR000829">
    <property type="entry name" value="DAGK"/>
</dbReference>
<dbReference type="GO" id="GO:0008654">
    <property type="term" value="P:phospholipid biosynthetic process"/>
    <property type="evidence" value="ECO:0007669"/>
    <property type="project" value="UniProtKB-KW"/>
</dbReference>
<feature type="binding site" evidence="18">
    <location>
        <position position="80"/>
    </location>
    <ligand>
        <name>a divalent metal cation</name>
        <dbReference type="ChEBI" id="CHEBI:60240"/>
    </ligand>
</feature>
<dbReference type="Pfam" id="PF01219">
    <property type="entry name" value="DAGK_prokar"/>
    <property type="match status" value="1"/>
</dbReference>
<feature type="binding site" evidence="17">
    <location>
        <position position="21"/>
    </location>
    <ligand>
        <name>ATP</name>
        <dbReference type="ChEBI" id="CHEBI:30616"/>
    </ligand>
</feature>
<dbReference type="PANTHER" id="PTHR34299:SF1">
    <property type="entry name" value="DIACYLGLYCEROL KINASE"/>
    <property type="match status" value="1"/>
</dbReference>
<evidence type="ECO:0000256" key="13">
    <source>
        <dbReference type="ARBA" id="ARBA00023209"/>
    </source>
</evidence>
<dbReference type="PANTHER" id="PTHR34299">
    <property type="entry name" value="DIACYLGLYCEROL KINASE"/>
    <property type="match status" value="1"/>
</dbReference>
<feature type="binding site" evidence="16">
    <location>
        <position position="73"/>
    </location>
    <ligand>
        <name>substrate</name>
    </ligand>
</feature>
<evidence type="ECO:0000256" key="18">
    <source>
        <dbReference type="PIRSR" id="PIRSR600829-4"/>
    </source>
</evidence>
<dbReference type="InterPro" id="IPR033717">
    <property type="entry name" value="UDPK"/>
</dbReference>
<feature type="active site" description="Proton acceptor" evidence="15">
    <location>
        <position position="73"/>
    </location>
</feature>
<comment type="caution">
    <text evidence="20">The sequence shown here is derived from an EMBL/GenBank/DDBJ whole genome shotgun (WGS) entry which is preliminary data.</text>
</comment>
<comment type="cofactor">
    <cofactor evidence="18">
        <name>Mg(2+)</name>
        <dbReference type="ChEBI" id="CHEBI:18420"/>
    </cofactor>
    <text evidence="18">Mn(2+), Zn(2+), Cd(2+) and Co(2+) support activity to lesser extents.</text>
</comment>
<feature type="binding site" evidence="17">
    <location>
        <position position="80"/>
    </location>
    <ligand>
        <name>ATP</name>
        <dbReference type="ChEBI" id="CHEBI:30616"/>
    </ligand>
</feature>
<accession>A0A9D1VRN6</accession>
<keyword evidence="12 19" id="KW-0472">Membrane</keyword>
<feature type="binding site" evidence="18">
    <location>
        <position position="32"/>
    </location>
    <ligand>
        <name>a divalent metal cation</name>
        <dbReference type="ChEBI" id="CHEBI:60240"/>
    </ligand>
</feature>
<keyword evidence="10 19" id="KW-1133">Transmembrane helix</keyword>
<dbReference type="GO" id="GO:0005886">
    <property type="term" value="C:plasma membrane"/>
    <property type="evidence" value="ECO:0007669"/>
    <property type="project" value="UniProtKB-SubCell"/>
</dbReference>
<evidence type="ECO:0000256" key="6">
    <source>
        <dbReference type="ARBA" id="ARBA00022692"/>
    </source>
</evidence>
<comment type="similarity">
    <text evidence="2">Belongs to the bacterial diacylglycerol kinase family.</text>
</comment>
<evidence type="ECO:0000256" key="2">
    <source>
        <dbReference type="ARBA" id="ARBA00005967"/>
    </source>
</evidence>
<evidence type="ECO:0000256" key="7">
    <source>
        <dbReference type="ARBA" id="ARBA00022741"/>
    </source>
</evidence>
<feature type="binding site" evidence="17">
    <location>
        <begin position="98"/>
        <end position="99"/>
    </location>
    <ligand>
        <name>ATP</name>
        <dbReference type="ChEBI" id="CHEBI:30616"/>
    </ligand>
</feature>
<evidence type="ECO:0000256" key="12">
    <source>
        <dbReference type="ARBA" id="ARBA00023136"/>
    </source>
</evidence>
<proteinExistence type="inferred from homology"/>
<feature type="transmembrane region" description="Helical" evidence="19">
    <location>
        <begin position="61"/>
        <end position="79"/>
    </location>
</feature>
<gene>
    <name evidence="20" type="ORF">H9982_05315</name>
</gene>
<evidence type="ECO:0000256" key="15">
    <source>
        <dbReference type="PIRSR" id="PIRSR600829-1"/>
    </source>
</evidence>
<evidence type="ECO:0000313" key="21">
    <source>
        <dbReference type="Proteomes" id="UP000824246"/>
    </source>
</evidence>
<feature type="binding site" evidence="17">
    <location>
        <position position="32"/>
    </location>
    <ligand>
        <name>ATP</name>
        <dbReference type="ChEBI" id="CHEBI:30616"/>
    </ligand>
</feature>
<keyword evidence="3" id="KW-1003">Cell membrane</keyword>
<dbReference type="InterPro" id="IPR036945">
    <property type="entry name" value="DAGK_sf"/>
</dbReference>
<evidence type="ECO:0000256" key="10">
    <source>
        <dbReference type="ARBA" id="ARBA00022989"/>
    </source>
</evidence>
<evidence type="ECO:0000256" key="9">
    <source>
        <dbReference type="ARBA" id="ARBA00022840"/>
    </source>
</evidence>
<evidence type="ECO:0000256" key="8">
    <source>
        <dbReference type="ARBA" id="ARBA00022777"/>
    </source>
</evidence>
<keyword evidence="7 17" id="KW-0547">Nucleotide-binding</keyword>
<dbReference type="AlphaFoldDB" id="A0A9D1VRN6"/>
<evidence type="ECO:0000313" key="20">
    <source>
        <dbReference type="EMBL" id="HIX45619.1"/>
    </source>
</evidence>
<reference evidence="20" key="2">
    <citation type="submission" date="2021-04" db="EMBL/GenBank/DDBJ databases">
        <authorList>
            <person name="Gilroy R."/>
        </authorList>
    </citation>
    <scope>NUCLEOTIDE SEQUENCE</scope>
    <source>
        <strain evidence="20">ChiHjej12B11-16260</strain>
    </source>
</reference>
<name>A0A9D1VRN6_9BACT</name>
<dbReference type="EMBL" id="DXFB01000139">
    <property type="protein sequence ID" value="HIX45619.1"/>
    <property type="molecule type" value="Genomic_DNA"/>
</dbReference>
<comment type="subcellular location">
    <subcellularLocation>
        <location evidence="1">Cell membrane</location>
        <topology evidence="1">Multi-pass membrane protein</topology>
    </subcellularLocation>
</comment>
<evidence type="ECO:0000256" key="17">
    <source>
        <dbReference type="PIRSR" id="PIRSR600829-3"/>
    </source>
</evidence>
<dbReference type="CDD" id="cd14265">
    <property type="entry name" value="UDPK_IM_like"/>
    <property type="match status" value="1"/>
</dbReference>
<dbReference type="GO" id="GO:0005524">
    <property type="term" value="F:ATP binding"/>
    <property type="evidence" value="ECO:0007669"/>
    <property type="project" value="UniProtKB-KW"/>
</dbReference>
<keyword evidence="9 17" id="KW-0067">ATP-binding</keyword>
<protein>
    <submittedName>
        <fullName evidence="20">Diacylglycerol kinase family protein</fullName>
    </submittedName>
</protein>
<evidence type="ECO:0000256" key="14">
    <source>
        <dbReference type="ARBA" id="ARBA00023264"/>
    </source>
</evidence>
<keyword evidence="13" id="KW-0594">Phospholipid biosynthesis</keyword>
<keyword evidence="11" id="KW-0443">Lipid metabolism</keyword>
<organism evidence="20 21">
    <name type="scientific">Candidatus Barnesiella excrementipullorum</name>
    <dbReference type="NCBI Taxonomy" id="2838479"/>
    <lineage>
        <taxon>Bacteria</taxon>
        <taxon>Pseudomonadati</taxon>
        <taxon>Bacteroidota</taxon>
        <taxon>Bacteroidia</taxon>
        <taxon>Bacteroidales</taxon>
        <taxon>Barnesiellaceae</taxon>
        <taxon>Barnesiella</taxon>
    </lineage>
</organism>
<evidence type="ECO:0000256" key="5">
    <source>
        <dbReference type="ARBA" id="ARBA00022679"/>
    </source>
</evidence>
<sequence>MTERDKPHPFKWRERMLSFVYAGRGIKLLWREHNTRIHFAATLLVCVAGICFGLSAAEWVAIVIVIGFVWVTEALNTAIERLCDHVEPARHPAIAAIKDIAAGAVLIAAITAAITGIIIFLPHAISCLATWLPL</sequence>
<feature type="transmembrane region" description="Helical" evidence="19">
    <location>
        <begin position="37"/>
        <end position="55"/>
    </location>
</feature>
<keyword evidence="14" id="KW-1208">Phospholipid metabolism</keyword>
<dbReference type="GO" id="GO:0016301">
    <property type="term" value="F:kinase activity"/>
    <property type="evidence" value="ECO:0007669"/>
    <property type="project" value="UniProtKB-KW"/>
</dbReference>
<keyword evidence="18" id="KW-0460">Magnesium</keyword>
<keyword evidence="18" id="KW-0479">Metal-binding</keyword>
<evidence type="ECO:0000256" key="1">
    <source>
        <dbReference type="ARBA" id="ARBA00004651"/>
    </source>
</evidence>